<feature type="transmembrane region" description="Helical" evidence="12">
    <location>
        <begin position="170"/>
        <end position="188"/>
    </location>
</feature>
<dbReference type="Pfam" id="PF02628">
    <property type="entry name" value="COX15-CtaA"/>
    <property type="match status" value="1"/>
</dbReference>
<name>A0A9X1ZAW7_9GAMM</name>
<feature type="transmembrane region" description="Helical" evidence="12">
    <location>
        <begin position="275"/>
        <end position="295"/>
    </location>
</feature>
<keyword evidence="14" id="KW-1185">Reference proteome</keyword>
<dbReference type="SUPFAM" id="SSF103481">
    <property type="entry name" value="Multidrug resistance efflux transporter EmrE"/>
    <property type="match status" value="1"/>
</dbReference>
<dbReference type="InterPro" id="IPR003780">
    <property type="entry name" value="COX15/CtaA_fam"/>
</dbReference>
<sequence>MQINSLLKITLVFTLCVILMGAYTRLADAGLGCPDWPGCYGMLKVPTATHELNQVQQDFPGHTVETDKAWLEMIHRYIAGTLGLLVLLILVLSLKSQDAPKKLPMFIAALIIFQAALGMWTVTMKLMPIIVMAHLLGGFALFSLLLLLYLRNKPLRIPGGDPRARKLAGLAAICIGVLLLQIILGGWTSSNYAALACTTLPICEGNWVDNLNFADAFSPFQGDHPSFEFGVLDYSARMTIHVAHRIGAVITSIMLLYLAFKLIRTASSSIMRNAAWLLIALVVLQVILGISNVVLHLPLGIAVSHNGGAALLLLTLVFINYALWRKA</sequence>
<dbReference type="GO" id="GO:0016491">
    <property type="term" value="F:oxidoreductase activity"/>
    <property type="evidence" value="ECO:0007669"/>
    <property type="project" value="UniProtKB-KW"/>
</dbReference>
<dbReference type="AlphaFoldDB" id="A0A9X1ZAW7"/>
<evidence type="ECO:0000256" key="7">
    <source>
        <dbReference type="ARBA" id="ARBA00023004"/>
    </source>
</evidence>
<comment type="caution">
    <text evidence="13">The sequence shown here is derived from an EMBL/GenBank/DDBJ whole genome shotgun (WGS) entry which is preliminary data.</text>
</comment>
<evidence type="ECO:0000256" key="5">
    <source>
        <dbReference type="ARBA" id="ARBA00022989"/>
    </source>
</evidence>
<dbReference type="InterPro" id="IPR050450">
    <property type="entry name" value="COX15/CtaA_HemeA_synthase"/>
</dbReference>
<evidence type="ECO:0000256" key="3">
    <source>
        <dbReference type="ARBA" id="ARBA00022692"/>
    </source>
</evidence>
<dbReference type="GO" id="GO:0046872">
    <property type="term" value="F:metal ion binding"/>
    <property type="evidence" value="ECO:0007669"/>
    <property type="project" value="UniProtKB-KW"/>
</dbReference>
<keyword evidence="3 12" id="KW-0812">Transmembrane</keyword>
<dbReference type="PANTHER" id="PTHR35457">
    <property type="entry name" value="HEME A SYNTHASE"/>
    <property type="match status" value="1"/>
</dbReference>
<keyword evidence="9 12" id="KW-0472">Membrane</keyword>
<feature type="transmembrane region" description="Helical" evidence="12">
    <location>
        <begin position="74"/>
        <end position="94"/>
    </location>
</feature>
<evidence type="ECO:0000256" key="12">
    <source>
        <dbReference type="SAM" id="Phobius"/>
    </source>
</evidence>
<evidence type="ECO:0000256" key="4">
    <source>
        <dbReference type="ARBA" id="ARBA00022723"/>
    </source>
</evidence>
<evidence type="ECO:0000256" key="11">
    <source>
        <dbReference type="ARBA" id="ARBA00023444"/>
    </source>
</evidence>
<keyword evidence="6" id="KW-0560">Oxidoreductase</keyword>
<dbReference type="GO" id="GO:0006784">
    <property type="term" value="P:heme A biosynthetic process"/>
    <property type="evidence" value="ECO:0007669"/>
    <property type="project" value="InterPro"/>
</dbReference>
<dbReference type="GO" id="GO:0016020">
    <property type="term" value="C:membrane"/>
    <property type="evidence" value="ECO:0007669"/>
    <property type="project" value="UniProtKB-SubCell"/>
</dbReference>
<keyword evidence="7" id="KW-0408">Iron</keyword>
<proteinExistence type="predicted"/>
<dbReference type="InterPro" id="IPR037185">
    <property type="entry name" value="EmrE-like"/>
</dbReference>
<keyword evidence="4" id="KW-0479">Metal-binding</keyword>
<dbReference type="RefSeq" id="WP_248949264.1">
    <property type="nucleotide sequence ID" value="NZ_JAKILB010000003.1"/>
</dbReference>
<evidence type="ECO:0000313" key="13">
    <source>
        <dbReference type="EMBL" id="MCL1138176.1"/>
    </source>
</evidence>
<evidence type="ECO:0000256" key="2">
    <source>
        <dbReference type="ARBA" id="ARBA00022475"/>
    </source>
</evidence>
<dbReference type="PANTHER" id="PTHR35457:SF1">
    <property type="entry name" value="HEME A SYNTHASE"/>
    <property type="match status" value="1"/>
</dbReference>
<dbReference type="Proteomes" id="UP001139293">
    <property type="component" value="Unassembled WGS sequence"/>
</dbReference>
<evidence type="ECO:0000256" key="10">
    <source>
        <dbReference type="ARBA" id="ARBA00023157"/>
    </source>
</evidence>
<protein>
    <submittedName>
        <fullName evidence="13">COX15/CtaA family protein</fullName>
    </submittedName>
</protein>
<feature type="transmembrane region" description="Helical" evidence="12">
    <location>
        <begin position="242"/>
        <end position="263"/>
    </location>
</feature>
<dbReference type="EMBL" id="JAKILB010000003">
    <property type="protein sequence ID" value="MCL1138176.1"/>
    <property type="molecule type" value="Genomic_DNA"/>
</dbReference>
<evidence type="ECO:0000256" key="8">
    <source>
        <dbReference type="ARBA" id="ARBA00023133"/>
    </source>
</evidence>
<accession>A0A9X1ZAW7</accession>
<keyword evidence="5 12" id="KW-1133">Transmembrane helix</keyword>
<evidence type="ECO:0000256" key="6">
    <source>
        <dbReference type="ARBA" id="ARBA00023002"/>
    </source>
</evidence>
<keyword evidence="2" id="KW-1003">Cell membrane</keyword>
<feature type="transmembrane region" description="Helical" evidence="12">
    <location>
        <begin position="129"/>
        <end position="150"/>
    </location>
</feature>
<organism evidence="13 14">
    <name type="scientific">Shewanella pneumatophori</name>
    <dbReference type="NCBI Taxonomy" id="314092"/>
    <lineage>
        <taxon>Bacteria</taxon>
        <taxon>Pseudomonadati</taxon>
        <taxon>Pseudomonadota</taxon>
        <taxon>Gammaproteobacteria</taxon>
        <taxon>Alteromonadales</taxon>
        <taxon>Shewanellaceae</taxon>
        <taxon>Shewanella</taxon>
    </lineage>
</organism>
<comment type="subcellular location">
    <subcellularLocation>
        <location evidence="1">Membrane</location>
        <topology evidence="1">Multi-pass membrane protein</topology>
    </subcellularLocation>
</comment>
<evidence type="ECO:0000313" key="14">
    <source>
        <dbReference type="Proteomes" id="UP001139293"/>
    </source>
</evidence>
<keyword evidence="10" id="KW-1015">Disulfide bond</keyword>
<gene>
    <name evidence="13" type="ORF">L2740_06390</name>
</gene>
<evidence type="ECO:0000256" key="1">
    <source>
        <dbReference type="ARBA" id="ARBA00004141"/>
    </source>
</evidence>
<reference evidence="13" key="1">
    <citation type="submission" date="2022-01" db="EMBL/GenBank/DDBJ databases">
        <title>Whole genome-based taxonomy of the Shewanellaceae.</title>
        <authorList>
            <person name="Martin-Rodriguez A.J."/>
        </authorList>
    </citation>
    <scope>NUCLEOTIDE SEQUENCE</scope>
    <source>
        <strain evidence="13">KCTC 23973</strain>
    </source>
</reference>
<evidence type="ECO:0000256" key="9">
    <source>
        <dbReference type="ARBA" id="ARBA00023136"/>
    </source>
</evidence>
<comment type="pathway">
    <text evidence="11">Porphyrin-containing compound metabolism.</text>
</comment>
<feature type="transmembrane region" description="Helical" evidence="12">
    <location>
        <begin position="106"/>
        <end position="123"/>
    </location>
</feature>
<keyword evidence="8" id="KW-0350">Heme biosynthesis</keyword>
<feature type="transmembrane region" description="Helical" evidence="12">
    <location>
        <begin position="307"/>
        <end position="324"/>
    </location>
</feature>